<dbReference type="SUPFAM" id="SSF54736">
    <property type="entry name" value="ClpS-like"/>
    <property type="match status" value="1"/>
</dbReference>
<reference evidence="5 6" key="1">
    <citation type="journal article" date="2013" name="Genome Biol. Evol.">
        <title>Small, smaller, smallest: the origins and evolution of ancient dual symbioses in a Phloem-feeding insect.</title>
        <authorList>
            <person name="Bennett G.M."/>
            <person name="Moran N.A."/>
        </authorList>
    </citation>
    <scope>NUCLEOTIDE SEQUENCE [LARGE SCALE GENOMIC DNA]</scope>
    <source>
        <strain evidence="5 6">ALF</strain>
    </source>
</reference>
<protein>
    <recommendedName>
        <fullName evidence="3">50S ribosomal protein L7/L12</fullName>
    </recommendedName>
</protein>
<dbReference type="GO" id="GO:1990904">
    <property type="term" value="C:ribonucleoprotein complex"/>
    <property type="evidence" value="ECO:0007669"/>
    <property type="project" value="UniProtKB-KW"/>
</dbReference>
<dbReference type="GO" id="GO:0003735">
    <property type="term" value="F:structural constituent of ribosome"/>
    <property type="evidence" value="ECO:0007669"/>
    <property type="project" value="InterPro"/>
</dbReference>
<dbReference type="CDD" id="cd00387">
    <property type="entry name" value="Ribosomal_L7_L12"/>
    <property type="match status" value="1"/>
</dbReference>
<dbReference type="GO" id="GO:0003729">
    <property type="term" value="F:mRNA binding"/>
    <property type="evidence" value="ECO:0007669"/>
    <property type="project" value="TreeGrafter"/>
</dbReference>
<accession>S5SPZ9</accession>
<proteinExistence type="predicted"/>
<dbReference type="PANTHER" id="PTHR45987">
    <property type="entry name" value="39S RIBOSOMAL PROTEIN L12"/>
    <property type="match status" value="1"/>
</dbReference>
<dbReference type="SUPFAM" id="SSF48300">
    <property type="entry name" value="Ribosomal protein L7/12, oligomerisation (N-terminal) domain"/>
    <property type="match status" value="1"/>
</dbReference>
<evidence type="ECO:0000313" key="5">
    <source>
        <dbReference type="EMBL" id="AGS33169.1"/>
    </source>
</evidence>
<keyword evidence="2" id="KW-0687">Ribonucleoprotein</keyword>
<organism evidence="5 6">
    <name type="scientific">Candidatus Nasuia deltocephalinicola str. NAS-ALF</name>
    <dbReference type="NCBI Taxonomy" id="1343077"/>
    <lineage>
        <taxon>Bacteria</taxon>
        <taxon>Pseudomonadati</taxon>
        <taxon>Pseudomonadota</taxon>
        <taxon>Betaproteobacteria</taxon>
        <taxon>Candidatus Nasuia</taxon>
    </lineage>
</organism>
<dbReference type="Gene3D" id="1.20.5.710">
    <property type="entry name" value="Single helix bin"/>
    <property type="match status" value="1"/>
</dbReference>
<dbReference type="InterPro" id="IPR014719">
    <property type="entry name" value="Ribosomal_bL12_C/ClpS-like"/>
</dbReference>
<dbReference type="KEGG" id="ndl:NASALF_015"/>
<dbReference type="InterPro" id="IPR000206">
    <property type="entry name" value="Ribosomal_bL12"/>
</dbReference>
<feature type="domain" description="Large ribosomal subunit protein bL12 C-terminal" evidence="4">
    <location>
        <begin position="56"/>
        <end position="120"/>
    </location>
</feature>
<dbReference type="InterPro" id="IPR013823">
    <property type="entry name" value="Ribosomal_bL12_C"/>
</dbReference>
<evidence type="ECO:0000259" key="4">
    <source>
        <dbReference type="Pfam" id="PF00542"/>
    </source>
</evidence>
<dbReference type="GO" id="GO:0006412">
    <property type="term" value="P:translation"/>
    <property type="evidence" value="ECO:0007669"/>
    <property type="project" value="InterPro"/>
</dbReference>
<dbReference type="PANTHER" id="PTHR45987:SF4">
    <property type="entry name" value="LARGE RIBOSOMAL SUBUNIT PROTEIN BL12M"/>
    <property type="match status" value="1"/>
</dbReference>
<evidence type="ECO:0000256" key="3">
    <source>
        <dbReference type="ARBA" id="ARBA00035412"/>
    </source>
</evidence>
<dbReference type="Proteomes" id="UP000015382">
    <property type="component" value="Chromosome"/>
</dbReference>
<dbReference type="GO" id="GO:0005840">
    <property type="term" value="C:ribosome"/>
    <property type="evidence" value="ECO:0007669"/>
    <property type="project" value="UniProtKB-KW"/>
</dbReference>
<dbReference type="InterPro" id="IPR036235">
    <property type="entry name" value="Ribosomal_bL12_oligo_N_sf"/>
</dbReference>
<dbReference type="AlphaFoldDB" id="S5SPZ9"/>
<dbReference type="Pfam" id="PF00542">
    <property type="entry name" value="Ribosomal_L12"/>
    <property type="match status" value="1"/>
</dbReference>
<keyword evidence="6" id="KW-1185">Reference proteome</keyword>
<name>S5SPZ9_9PROT</name>
<sequence length="124" mass="14360">MKLDNILKIIENMTLLDLNNLVKIMENKYKFDNNFSLKKDNNREEKDDLEKSKFYSINLLDFGKNKISVIKIVKDLNNIGLKDAKNLVESCPVILKKAIDYKLANTLKENLESVGAKIELLRDE</sequence>
<evidence type="ECO:0000313" key="6">
    <source>
        <dbReference type="Proteomes" id="UP000015382"/>
    </source>
</evidence>
<dbReference type="EMBL" id="CP006059">
    <property type="protein sequence ID" value="AGS33169.1"/>
    <property type="molecule type" value="Genomic_DNA"/>
</dbReference>
<evidence type="ECO:0000256" key="1">
    <source>
        <dbReference type="ARBA" id="ARBA00022980"/>
    </source>
</evidence>
<dbReference type="HOGENOM" id="CLU_086499_3_2_4"/>
<dbReference type="Gene3D" id="3.30.1390.10">
    <property type="match status" value="1"/>
</dbReference>
<gene>
    <name evidence="5" type="primary">rplL</name>
    <name evidence="5" type="ORF">NASALF_015</name>
</gene>
<keyword evidence="1" id="KW-0689">Ribosomal protein</keyword>
<evidence type="ECO:0000256" key="2">
    <source>
        <dbReference type="ARBA" id="ARBA00023274"/>
    </source>
</evidence>